<feature type="signal peptide" evidence="1">
    <location>
        <begin position="1"/>
        <end position="27"/>
    </location>
</feature>
<evidence type="ECO:0000313" key="3">
    <source>
        <dbReference type="Proteomes" id="UP001177769"/>
    </source>
</evidence>
<dbReference type="InterPro" id="IPR016195">
    <property type="entry name" value="Pol/histidinol_Pase-like"/>
</dbReference>
<dbReference type="Proteomes" id="UP001177769">
    <property type="component" value="Chromosome"/>
</dbReference>
<organism evidence="2 3">
    <name type="scientific">Paucibacter sediminis</name>
    <dbReference type="NCBI Taxonomy" id="3019553"/>
    <lineage>
        <taxon>Bacteria</taxon>
        <taxon>Pseudomonadati</taxon>
        <taxon>Pseudomonadota</taxon>
        <taxon>Betaproteobacteria</taxon>
        <taxon>Burkholderiales</taxon>
        <taxon>Sphaerotilaceae</taxon>
        <taxon>Roseateles</taxon>
    </lineage>
</organism>
<dbReference type="EMBL" id="CP116346">
    <property type="protein sequence ID" value="WIT10722.1"/>
    <property type="molecule type" value="Genomic_DNA"/>
</dbReference>
<dbReference type="RefSeq" id="WP_285231796.1">
    <property type="nucleotide sequence ID" value="NZ_CP116346.1"/>
</dbReference>
<sequence length="780" mass="80984">MPSHSLKLVPRAIVLLAALSAAGLAIGGAISPDHQEFEATLHVPYRADATAIAEARSFTLRFEYPQVERTQTISWRLELLDPAGALVQRWYGVETLVKGEIAVQVDWAGRQAGMAAADGVYQVRLSASSADANGQLPSVGLMEDFVEASLSAAADDVIEQAWDMHVGVLTPPSMPAFKPLATASAARAGSGTAGAKPAQRKALAAPVSNGLPYTVYLGNLHSQTGHSDGGGIIGACTGENDPQSNMARGPKEAYLYAMQRGLDILVTSEHNHMFDGSTSTNTAQTPAYAKDLYKAGLAEAAAFNAANPSFLGVYGMEWGTISGGGHLNIFNSTDLLGWEYNAKNELLADTYTEKNIADKLYALMAQRGLVGQFNHPSSSGQYLVNNVAFGYTADGEKAMALCEVMNTPAFSNTINESDNGNSGYEGACKKALEAGFKVAFSTNQDNHCANWGASSTNRTGILIPSGVPLSKDAFIDALKARRVFATMDKTSQLVLTANGHLMGETFTNAGPLNLVANYAPGAGKAAATVKIYEGVPKRNGTVTEFSSTAVNNFTPALGNHFYYAKVTQTDGKILWSAPIWVNQVADTVAPQVSASVSGSSGLITLAADASDNVGVTRVDFSVDGALKGSSSQAPYALKLDSKLLANGGHALVATAYDAANNAGSSASVGFTVANVADVSGSVLVQSSGLVLNRSTQRFNGTITLTNQGGVALSGPLQLQLDGLPAGVSLFNATGTHAGSPYITATTGNLAAGASVSVPVSFSNPNKIAISYSSKIFSGSF</sequence>
<dbReference type="Pfam" id="PF17957">
    <property type="entry name" value="Big_7"/>
    <property type="match status" value="1"/>
</dbReference>
<dbReference type="InterPro" id="IPR013783">
    <property type="entry name" value="Ig-like_fold"/>
</dbReference>
<dbReference type="SUPFAM" id="SSF89550">
    <property type="entry name" value="PHP domain-like"/>
    <property type="match status" value="1"/>
</dbReference>
<dbReference type="KEGG" id="pais:PFX98_17630"/>
<reference evidence="2" key="1">
    <citation type="submission" date="2023-01" db="EMBL/GenBank/DDBJ databases">
        <title>Whole genome sequence of Paucibacter sp. S2-9 isolated from pond sediment.</title>
        <authorList>
            <person name="Jung J.Y."/>
        </authorList>
    </citation>
    <scope>NUCLEOTIDE SEQUENCE</scope>
    <source>
        <strain evidence="2">S2-9</strain>
    </source>
</reference>
<keyword evidence="3" id="KW-1185">Reference proteome</keyword>
<evidence type="ECO:0000313" key="2">
    <source>
        <dbReference type="EMBL" id="WIT10722.1"/>
    </source>
</evidence>
<name>A0AA95N971_9BURK</name>
<keyword evidence="1" id="KW-0732">Signal</keyword>
<gene>
    <name evidence="2" type="ORF">PFX98_17630</name>
</gene>
<evidence type="ECO:0000256" key="1">
    <source>
        <dbReference type="SAM" id="SignalP"/>
    </source>
</evidence>
<proteinExistence type="predicted"/>
<dbReference type="Gene3D" id="3.20.20.140">
    <property type="entry name" value="Metal-dependent hydrolases"/>
    <property type="match status" value="1"/>
</dbReference>
<dbReference type="NCBIfam" id="NF038032">
    <property type="entry name" value="CehA_McbA_metalo"/>
    <property type="match status" value="1"/>
</dbReference>
<protein>
    <submittedName>
        <fullName evidence="2">CehA/McbA family metallohydrolase</fullName>
    </submittedName>
</protein>
<dbReference type="Gene3D" id="2.60.40.10">
    <property type="entry name" value="Immunoglobulins"/>
    <property type="match status" value="1"/>
</dbReference>
<dbReference type="AlphaFoldDB" id="A0AA95N971"/>
<accession>A0AA95N971</accession>
<feature type="chain" id="PRO_5041637094" evidence="1">
    <location>
        <begin position="28"/>
        <end position="780"/>
    </location>
</feature>